<dbReference type="Proteomes" id="UP001464387">
    <property type="component" value="Unassembled WGS sequence"/>
</dbReference>
<dbReference type="SUPFAM" id="SSF56672">
    <property type="entry name" value="DNA/RNA polymerases"/>
    <property type="match status" value="1"/>
</dbReference>
<proteinExistence type="predicted"/>
<sequence>AQTRFTALLHHVDEEALYRAFRRQKRQASAGVDGMTVAKYEEGLTDNIRDLCERVHTDRYRPQPVRRVYIPRWR</sequence>
<evidence type="ECO:0000313" key="2">
    <source>
        <dbReference type="Proteomes" id="UP001464387"/>
    </source>
</evidence>
<comment type="caution">
    <text evidence="1">The sequence shown here is derived from an EMBL/GenBank/DDBJ whole genome shotgun (WGS) entry which is preliminary data.</text>
</comment>
<feature type="non-terminal residue" evidence="1">
    <location>
        <position position="1"/>
    </location>
</feature>
<evidence type="ECO:0000313" key="1">
    <source>
        <dbReference type="EMBL" id="MER8937875.1"/>
    </source>
</evidence>
<dbReference type="InterPro" id="IPR043502">
    <property type="entry name" value="DNA/RNA_pol_sf"/>
</dbReference>
<reference evidence="1 2" key="1">
    <citation type="journal article" date="2024" name="Proc. Natl. Acad. Sci. U.S.A.">
        <title>The evolutionary genomics of adaptation to stress in wild rhizobium bacteria.</title>
        <authorList>
            <person name="Kehlet-Delgado H."/>
            <person name="Montoya A.P."/>
            <person name="Jensen K.T."/>
            <person name="Wendlandt C.E."/>
            <person name="Dexheimer C."/>
            <person name="Roberts M."/>
            <person name="Torres Martinez L."/>
            <person name="Friesen M.L."/>
            <person name="Griffitts J.S."/>
            <person name="Porter S.S."/>
        </authorList>
    </citation>
    <scope>NUCLEOTIDE SEQUENCE [LARGE SCALE GENOMIC DNA]</scope>
    <source>
        <strain evidence="1 2">M0729</strain>
    </source>
</reference>
<keyword evidence="1" id="KW-0808">Transferase</keyword>
<name>A0ABV1YRQ5_9HYPH</name>
<protein>
    <submittedName>
        <fullName evidence="1">Group II intron reverse transcriptase/maturase</fullName>
    </submittedName>
</protein>
<keyword evidence="1" id="KW-0548">Nucleotidyltransferase</keyword>
<accession>A0ABV1YRQ5</accession>
<keyword evidence="1" id="KW-0695">RNA-directed DNA polymerase</keyword>
<dbReference type="GO" id="GO:0003964">
    <property type="term" value="F:RNA-directed DNA polymerase activity"/>
    <property type="evidence" value="ECO:0007669"/>
    <property type="project" value="UniProtKB-KW"/>
</dbReference>
<dbReference type="EMBL" id="JAMYPJ010000157">
    <property type="protein sequence ID" value="MER8937875.1"/>
    <property type="molecule type" value="Genomic_DNA"/>
</dbReference>
<gene>
    <name evidence="1" type="ORF">NKI33_33805</name>
</gene>
<organism evidence="1 2">
    <name type="scientific">Mesorhizobium opportunistum</name>
    <dbReference type="NCBI Taxonomy" id="593909"/>
    <lineage>
        <taxon>Bacteria</taxon>
        <taxon>Pseudomonadati</taxon>
        <taxon>Pseudomonadota</taxon>
        <taxon>Alphaproteobacteria</taxon>
        <taxon>Hyphomicrobiales</taxon>
        <taxon>Phyllobacteriaceae</taxon>
        <taxon>Mesorhizobium</taxon>
    </lineage>
</organism>
<keyword evidence="2" id="KW-1185">Reference proteome</keyword>